<protein>
    <recommendedName>
        <fullName evidence="12">Cytochrome P450 monooxygenase</fullName>
    </recommendedName>
</protein>
<dbReference type="PRINTS" id="PR00465">
    <property type="entry name" value="EP450IV"/>
</dbReference>
<evidence type="ECO:0000256" key="5">
    <source>
        <dbReference type="ARBA" id="ARBA00023002"/>
    </source>
</evidence>
<organism evidence="10 11">
    <name type="scientific">Neofusicoccum ribis</name>
    <dbReference type="NCBI Taxonomy" id="45134"/>
    <lineage>
        <taxon>Eukaryota</taxon>
        <taxon>Fungi</taxon>
        <taxon>Dikarya</taxon>
        <taxon>Ascomycota</taxon>
        <taxon>Pezizomycotina</taxon>
        <taxon>Dothideomycetes</taxon>
        <taxon>Dothideomycetes incertae sedis</taxon>
        <taxon>Botryosphaeriales</taxon>
        <taxon>Botryosphaeriaceae</taxon>
        <taxon>Neofusicoccum</taxon>
    </lineage>
</organism>
<keyword evidence="4 8" id="KW-0479">Metal-binding</keyword>
<dbReference type="PROSITE" id="PS00086">
    <property type="entry name" value="CYTOCHROME_P450"/>
    <property type="match status" value="1"/>
</dbReference>
<dbReference type="EMBL" id="JAJVDC020000252">
    <property type="protein sequence ID" value="KAL1616843.1"/>
    <property type="molecule type" value="Genomic_DNA"/>
</dbReference>
<accession>A0ABR3SC55</accession>
<evidence type="ECO:0000256" key="4">
    <source>
        <dbReference type="ARBA" id="ARBA00022723"/>
    </source>
</evidence>
<dbReference type="PANTHER" id="PTHR46206:SF2">
    <property type="entry name" value="CYTOCHROME P450 MONOOXYGENASE AUSG-RELATED"/>
    <property type="match status" value="1"/>
</dbReference>
<dbReference type="SUPFAM" id="SSF48264">
    <property type="entry name" value="Cytochrome P450"/>
    <property type="match status" value="1"/>
</dbReference>
<evidence type="ECO:0000256" key="1">
    <source>
        <dbReference type="ARBA" id="ARBA00001971"/>
    </source>
</evidence>
<evidence type="ECO:0008006" key="12">
    <source>
        <dbReference type="Google" id="ProtNLM"/>
    </source>
</evidence>
<keyword evidence="6 8" id="KW-0408">Iron</keyword>
<feature type="transmembrane region" description="Helical" evidence="9">
    <location>
        <begin position="34"/>
        <end position="54"/>
    </location>
</feature>
<comment type="caution">
    <text evidence="10">The sequence shown here is derived from an EMBL/GenBank/DDBJ whole genome shotgun (WGS) entry which is preliminary data.</text>
</comment>
<dbReference type="InterPro" id="IPR036396">
    <property type="entry name" value="Cyt_P450_sf"/>
</dbReference>
<keyword evidence="9" id="KW-1133">Transmembrane helix</keyword>
<evidence type="ECO:0000256" key="8">
    <source>
        <dbReference type="RuleBase" id="RU000461"/>
    </source>
</evidence>
<evidence type="ECO:0000256" key="3">
    <source>
        <dbReference type="ARBA" id="ARBA00022617"/>
    </source>
</evidence>
<keyword evidence="9" id="KW-0812">Transmembrane</keyword>
<evidence type="ECO:0000313" key="11">
    <source>
        <dbReference type="Proteomes" id="UP001521116"/>
    </source>
</evidence>
<keyword evidence="5 8" id="KW-0560">Oxidoreductase</keyword>
<dbReference type="CDD" id="cd11041">
    <property type="entry name" value="CYP503A1-like"/>
    <property type="match status" value="1"/>
</dbReference>
<proteinExistence type="inferred from homology"/>
<sequence length="509" mass="58283">MMKMFNKYTTNATDAAISALSISRTSFEMPSAPIVTNVLCLLAASTVFLIAYAFQESKSNASILNPKGPFELTYARAKKQFGISAREMIQDWFTNHPEEPARVMADIGMITILPPKMANEIRNDPRLNFFKTLHQVFHAQLPGFEGFKESSRDTQIVQQVLMKELTKHLEWHQIELKNNILQLIARISSRVFLGEQLCRNEEWLTITKEYTTSAIAAAEQLRSWPGFTRLFVHWFLPRCRKLRMLVKKARAVIGPVIEQRRKEKLALKAEGKTVKFNDAIEWFERTSGGRYYDPANAQLFMSTAAINSTTDLICQVMTDLAQHPDVVDALRKEAVTVVAENGWKKVSLYKMKLLDSVLKESQRLKPIATVSMRRLALEDVKLSDGTLVRKGQMLAVSSHLMWDPREYDKPYEWDGYRFYRMRHTPGKENVAQFVSTNPNHLGFGHGIHACPGRFFTANEAKIALIHILLKYDWRLLPGSAPKPRPSGIFLSVDPLTRIEIRRRQEEVKL</sequence>
<keyword evidence="7 8" id="KW-0503">Monooxygenase</keyword>
<evidence type="ECO:0000256" key="7">
    <source>
        <dbReference type="ARBA" id="ARBA00023033"/>
    </source>
</evidence>
<dbReference type="Proteomes" id="UP001521116">
    <property type="component" value="Unassembled WGS sequence"/>
</dbReference>
<keyword evidence="11" id="KW-1185">Reference proteome</keyword>
<dbReference type="PANTHER" id="PTHR46206">
    <property type="entry name" value="CYTOCHROME P450"/>
    <property type="match status" value="1"/>
</dbReference>
<evidence type="ECO:0000256" key="6">
    <source>
        <dbReference type="ARBA" id="ARBA00023004"/>
    </source>
</evidence>
<reference evidence="10 11" key="1">
    <citation type="submission" date="2024-02" db="EMBL/GenBank/DDBJ databases">
        <title>De novo assembly and annotation of 12 fungi associated with fruit tree decline syndrome in Ontario, Canada.</title>
        <authorList>
            <person name="Sulman M."/>
            <person name="Ellouze W."/>
            <person name="Ilyukhin E."/>
        </authorList>
    </citation>
    <scope>NUCLEOTIDE SEQUENCE [LARGE SCALE GENOMIC DNA]</scope>
    <source>
        <strain evidence="10 11">M1-105</strain>
    </source>
</reference>
<name>A0ABR3SC55_9PEZI</name>
<evidence type="ECO:0000256" key="2">
    <source>
        <dbReference type="ARBA" id="ARBA00010617"/>
    </source>
</evidence>
<dbReference type="InterPro" id="IPR017972">
    <property type="entry name" value="Cyt_P450_CS"/>
</dbReference>
<comment type="similarity">
    <text evidence="2 8">Belongs to the cytochrome P450 family.</text>
</comment>
<keyword evidence="3 8" id="KW-0349">Heme</keyword>
<dbReference type="Gene3D" id="1.10.630.10">
    <property type="entry name" value="Cytochrome P450"/>
    <property type="match status" value="1"/>
</dbReference>
<comment type="cofactor">
    <cofactor evidence="1">
        <name>heme</name>
        <dbReference type="ChEBI" id="CHEBI:30413"/>
    </cofactor>
</comment>
<keyword evidence="9" id="KW-0472">Membrane</keyword>
<dbReference type="InterPro" id="IPR002403">
    <property type="entry name" value="Cyt_P450_E_grp-IV"/>
</dbReference>
<evidence type="ECO:0000313" key="10">
    <source>
        <dbReference type="EMBL" id="KAL1616843.1"/>
    </source>
</evidence>
<evidence type="ECO:0000256" key="9">
    <source>
        <dbReference type="SAM" id="Phobius"/>
    </source>
</evidence>
<dbReference type="Pfam" id="PF00067">
    <property type="entry name" value="p450"/>
    <property type="match status" value="1"/>
</dbReference>
<gene>
    <name evidence="10" type="ORF">SLS56_011252</name>
</gene>
<dbReference type="InterPro" id="IPR001128">
    <property type="entry name" value="Cyt_P450"/>
</dbReference>